<proteinExistence type="predicted"/>
<evidence type="ECO:0000313" key="2">
    <source>
        <dbReference type="Proteomes" id="UP001178461"/>
    </source>
</evidence>
<keyword evidence="2" id="KW-1185">Reference proteome</keyword>
<evidence type="ECO:0000313" key="1">
    <source>
        <dbReference type="EMBL" id="CAI5770781.1"/>
    </source>
</evidence>
<organism evidence="1 2">
    <name type="scientific">Podarcis lilfordi</name>
    <name type="common">Lilford's wall lizard</name>
    <dbReference type="NCBI Taxonomy" id="74358"/>
    <lineage>
        <taxon>Eukaryota</taxon>
        <taxon>Metazoa</taxon>
        <taxon>Chordata</taxon>
        <taxon>Craniata</taxon>
        <taxon>Vertebrata</taxon>
        <taxon>Euteleostomi</taxon>
        <taxon>Lepidosauria</taxon>
        <taxon>Squamata</taxon>
        <taxon>Bifurcata</taxon>
        <taxon>Unidentata</taxon>
        <taxon>Episquamata</taxon>
        <taxon>Laterata</taxon>
        <taxon>Lacertibaenia</taxon>
        <taxon>Lacertidae</taxon>
        <taxon>Podarcis</taxon>
    </lineage>
</organism>
<dbReference type="EMBL" id="OX395128">
    <property type="protein sequence ID" value="CAI5770781.1"/>
    <property type="molecule type" value="Genomic_DNA"/>
</dbReference>
<accession>A0AA35K2W5</accession>
<dbReference type="AlphaFoldDB" id="A0AA35K2W5"/>
<dbReference type="Proteomes" id="UP001178461">
    <property type="component" value="Chromosome 3"/>
</dbReference>
<protein>
    <submittedName>
        <fullName evidence="1">Uncharacterized protein</fullName>
    </submittedName>
</protein>
<reference evidence="1" key="1">
    <citation type="submission" date="2022-12" db="EMBL/GenBank/DDBJ databases">
        <authorList>
            <person name="Alioto T."/>
            <person name="Alioto T."/>
            <person name="Gomez Garrido J."/>
        </authorList>
    </citation>
    <scope>NUCLEOTIDE SEQUENCE</scope>
</reference>
<name>A0AA35K2W5_9SAUR</name>
<gene>
    <name evidence="1" type="ORF">PODLI_1B031888</name>
</gene>
<sequence>MEMQKHYKYCYCLLILSFEKLVDDVQPQTSHYSGPELFSYYSNCLDQWLFMCQFSLCVQSPLSGQNLKIPAAQTPQRQQVLPCPVLLSQAQSCATETSKEAIFEERKS</sequence>